<comment type="caution">
    <text evidence="1">The sequence shown here is derived from an EMBL/GenBank/DDBJ whole genome shotgun (WGS) entry which is preliminary data.</text>
</comment>
<name>A0A8H3LXG9_9GLOM</name>
<reference evidence="1" key="1">
    <citation type="submission" date="2019-10" db="EMBL/GenBank/DDBJ databases">
        <title>Conservation and host-specific expression of non-tandemly repeated heterogenous ribosome RNA gene in arbuscular mycorrhizal fungi.</title>
        <authorList>
            <person name="Maeda T."/>
            <person name="Kobayashi Y."/>
            <person name="Nakagawa T."/>
            <person name="Ezawa T."/>
            <person name="Yamaguchi K."/>
            <person name="Bino T."/>
            <person name="Nishimoto Y."/>
            <person name="Shigenobu S."/>
            <person name="Kawaguchi M."/>
        </authorList>
    </citation>
    <scope>NUCLEOTIDE SEQUENCE</scope>
    <source>
        <strain evidence="1">HR1</strain>
    </source>
</reference>
<dbReference type="EMBL" id="BLAL01000229">
    <property type="protein sequence ID" value="GES94166.1"/>
    <property type="molecule type" value="Genomic_DNA"/>
</dbReference>
<gene>
    <name evidence="1" type="ORF">RCL2_002090500</name>
</gene>
<protein>
    <submittedName>
        <fullName evidence="1">Uncharacterized protein</fullName>
    </submittedName>
</protein>
<organism evidence="1 2">
    <name type="scientific">Rhizophagus clarus</name>
    <dbReference type="NCBI Taxonomy" id="94130"/>
    <lineage>
        <taxon>Eukaryota</taxon>
        <taxon>Fungi</taxon>
        <taxon>Fungi incertae sedis</taxon>
        <taxon>Mucoromycota</taxon>
        <taxon>Glomeromycotina</taxon>
        <taxon>Glomeromycetes</taxon>
        <taxon>Glomerales</taxon>
        <taxon>Glomeraceae</taxon>
        <taxon>Rhizophagus</taxon>
    </lineage>
</organism>
<proteinExistence type="predicted"/>
<accession>A0A8H3LXG9</accession>
<evidence type="ECO:0000313" key="2">
    <source>
        <dbReference type="Proteomes" id="UP000615446"/>
    </source>
</evidence>
<dbReference type="Proteomes" id="UP000615446">
    <property type="component" value="Unassembled WGS sequence"/>
</dbReference>
<evidence type="ECO:0000313" key="1">
    <source>
        <dbReference type="EMBL" id="GES94166.1"/>
    </source>
</evidence>
<dbReference type="AlphaFoldDB" id="A0A8H3LXG9"/>
<sequence length="88" mass="10465">MNLLLVVSQSDGRKKRRCIITSFTSIDYQFVTSGGKDIEHNSIFFKEIRVAEVCFQQQINNKDLIIKQDGIFYIINFFYWFQVKEGRF</sequence>